<dbReference type="InterPro" id="IPR056924">
    <property type="entry name" value="SH3_Tf2-1"/>
</dbReference>
<dbReference type="Pfam" id="PF00385">
    <property type="entry name" value="Chromo"/>
    <property type="match status" value="1"/>
</dbReference>
<sequence>MTKFKAGDRVLLATEGIRDSAVTNLGASKLAPRFIGPFKIIKHIGDAYTRKIPPSIRLHPTFYVGRPKKYLPAMIPASSQTLETRVSVVQPDVQLGPIRHTSPISVISPLWRTLATPKLSFFDDTHTPYQLPVLLPKYFGIRLRLPQSPQHLVNIQLGIKNTILHSLQIVLARQGARVTVATVLLSLLMLLDRGIVDQLVEHEDPPRARARNQSRVPAARRYRVRWLGLPPDEDTWEPRANLLQDAPGIVLNYENAAAESANEITANYVGVHANETESGAHHVYASESESAYENAKTILGVPHRQRRLAPSKTLTRVAASINILVILGKTSAVALDPRVFLLAERELGDMGLPISPRRRTTSPTALNDADVADTAIDAPHVVADAPAQVAERVLSEDAFALLQPGR</sequence>
<dbReference type="Proteomes" id="UP000198211">
    <property type="component" value="Unassembled WGS sequence"/>
</dbReference>
<dbReference type="InterPro" id="IPR000953">
    <property type="entry name" value="Chromo/chromo_shadow_dom"/>
</dbReference>
<evidence type="ECO:0000313" key="4">
    <source>
        <dbReference type="EMBL" id="OWZ09471.1"/>
    </source>
</evidence>
<evidence type="ECO:0000313" key="5">
    <source>
        <dbReference type="Proteomes" id="UP000198211"/>
    </source>
</evidence>
<dbReference type="InterPro" id="IPR016197">
    <property type="entry name" value="Chromo-like_dom_sf"/>
</dbReference>
<evidence type="ECO:0000259" key="3">
    <source>
        <dbReference type="PROSITE" id="PS50013"/>
    </source>
</evidence>
<protein>
    <recommendedName>
        <fullName evidence="3">Chromo domain-containing protein</fullName>
    </recommendedName>
</protein>
<dbReference type="Pfam" id="PF24626">
    <property type="entry name" value="SH3_Tf2-1"/>
    <property type="match status" value="1"/>
</dbReference>
<dbReference type="OrthoDB" id="116372at2759"/>
<dbReference type="STRING" id="4795.A0A225VVB9"/>
<reference evidence="5" key="1">
    <citation type="submission" date="2017-03" db="EMBL/GenBank/DDBJ databases">
        <title>Phytopthora megakarya and P. palmivora, two closely related causual agents of cacao black pod achieved similar genome size and gene model numbers by different mechanisms.</title>
        <authorList>
            <person name="Ali S."/>
            <person name="Shao J."/>
            <person name="Larry D.J."/>
            <person name="Kronmiller B."/>
            <person name="Shen D."/>
            <person name="Strem M.D."/>
            <person name="Melnick R.L."/>
            <person name="Guiltinan M.J."/>
            <person name="Tyler B.M."/>
            <person name="Meinhardt L.W."/>
            <person name="Bailey B.A."/>
        </authorList>
    </citation>
    <scope>NUCLEOTIDE SEQUENCE [LARGE SCALE GENOMIC DNA]</scope>
    <source>
        <strain evidence="5">zdho120</strain>
    </source>
</reference>
<name>A0A225VVB9_9STRA</name>
<accession>A0A225VVB9</accession>
<evidence type="ECO:0000256" key="2">
    <source>
        <dbReference type="ARBA" id="ARBA00023242"/>
    </source>
</evidence>
<keyword evidence="5" id="KW-1185">Reference proteome</keyword>
<dbReference type="InterPro" id="IPR023779">
    <property type="entry name" value="Chromodomain_CS"/>
</dbReference>
<dbReference type="Gene3D" id="2.40.50.40">
    <property type="match status" value="1"/>
</dbReference>
<organism evidence="4 5">
    <name type="scientific">Phytophthora megakarya</name>
    <dbReference type="NCBI Taxonomy" id="4795"/>
    <lineage>
        <taxon>Eukaryota</taxon>
        <taxon>Sar</taxon>
        <taxon>Stramenopiles</taxon>
        <taxon>Oomycota</taxon>
        <taxon>Peronosporomycetes</taxon>
        <taxon>Peronosporales</taxon>
        <taxon>Peronosporaceae</taxon>
        <taxon>Phytophthora</taxon>
    </lineage>
</organism>
<dbReference type="EMBL" id="NBNE01002778">
    <property type="protein sequence ID" value="OWZ09471.1"/>
    <property type="molecule type" value="Genomic_DNA"/>
</dbReference>
<gene>
    <name evidence="4" type="ORF">PHMEG_00017823</name>
</gene>
<proteinExistence type="predicted"/>
<evidence type="ECO:0000256" key="1">
    <source>
        <dbReference type="ARBA" id="ARBA00004123"/>
    </source>
</evidence>
<dbReference type="PROSITE" id="PS50013">
    <property type="entry name" value="CHROMO_2"/>
    <property type="match status" value="1"/>
</dbReference>
<keyword evidence="2" id="KW-0539">Nucleus</keyword>
<dbReference type="InterPro" id="IPR023780">
    <property type="entry name" value="Chromo_domain"/>
</dbReference>
<dbReference type="PROSITE" id="PS00598">
    <property type="entry name" value="CHROMO_1"/>
    <property type="match status" value="1"/>
</dbReference>
<comment type="caution">
    <text evidence="4">The sequence shown here is derived from an EMBL/GenBank/DDBJ whole genome shotgun (WGS) entry which is preliminary data.</text>
</comment>
<feature type="domain" description="Chromo" evidence="3">
    <location>
        <begin position="194"/>
        <end position="255"/>
    </location>
</feature>
<comment type="subcellular location">
    <subcellularLocation>
        <location evidence="1">Nucleus</location>
    </subcellularLocation>
</comment>
<dbReference type="AlphaFoldDB" id="A0A225VVB9"/>
<dbReference type="GO" id="GO:0005634">
    <property type="term" value="C:nucleus"/>
    <property type="evidence" value="ECO:0007669"/>
    <property type="project" value="UniProtKB-SubCell"/>
</dbReference>
<dbReference type="SUPFAM" id="SSF54160">
    <property type="entry name" value="Chromo domain-like"/>
    <property type="match status" value="1"/>
</dbReference>
<dbReference type="CDD" id="cd00024">
    <property type="entry name" value="CD_CSD"/>
    <property type="match status" value="1"/>
</dbReference>